<evidence type="ECO:0000256" key="3">
    <source>
        <dbReference type="ARBA" id="ARBA00022729"/>
    </source>
</evidence>
<dbReference type="GO" id="GO:0000139">
    <property type="term" value="C:Golgi membrane"/>
    <property type="evidence" value="ECO:0007669"/>
    <property type="project" value="TreeGrafter"/>
</dbReference>
<accession>A0A8B9Q7M7</accession>
<dbReference type="Proteomes" id="UP000694424">
    <property type="component" value="Unplaced"/>
</dbReference>
<keyword evidence="12" id="KW-1185">Reference proteome</keyword>
<evidence type="ECO:0000256" key="1">
    <source>
        <dbReference type="ARBA" id="ARBA00001974"/>
    </source>
</evidence>
<keyword evidence="3 9" id="KW-0732">Signal</keyword>
<evidence type="ECO:0000256" key="4">
    <source>
        <dbReference type="ARBA" id="ARBA00022827"/>
    </source>
</evidence>
<dbReference type="InterPro" id="IPR039798">
    <property type="entry name" value="Sulfhydryl_oxidase"/>
</dbReference>
<dbReference type="EC" id="1.8.3.2" evidence="7"/>
<dbReference type="InterPro" id="IPR036774">
    <property type="entry name" value="ERV/ALR_sulphydryl_oxid_sf"/>
</dbReference>
<keyword evidence="7" id="KW-0812">Transmembrane</keyword>
<comment type="similarity">
    <text evidence="7">Belongs to the quiescin-sulfhydryl oxidase (QSOX) family.</text>
</comment>
<reference evidence="11" key="2">
    <citation type="submission" date="2025-09" db="UniProtKB">
        <authorList>
            <consortium name="Ensembl"/>
        </authorList>
    </citation>
    <scope>IDENTIFICATION</scope>
</reference>
<dbReference type="Pfam" id="PF18108">
    <property type="entry name" value="QSOX_Trx1"/>
    <property type="match status" value="1"/>
</dbReference>
<keyword evidence="7" id="KW-1133">Transmembrane helix</keyword>
<dbReference type="Gene3D" id="1.20.120.310">
    <property type="entry name" value="ERV/ALR sulfhydryl oxidase domain"/>
    <property type="match status" value="1"/>
</dbReference>
<evidence type="ECO:0000256" key="7">
    <source>
        <dbReference type="RuleBase" id="RU371123"/>
    </source>
</evidence>
<dbReference type="FunFam" id="3.40.30.10:FF:000080">
    <property type="entry name" value="Sulfhydryl oxidase"/>
    <property type="match status" value="1"/>
</dbReference>
<evidence type="ECO:0000256" key="8">
    <source>
        <dbReference type="SAM" id="MobiDB-lite"/>
    </source>
</evidence>
<evidence type="ECO:0000313" key="11">
    <source>
        <dbReference type="Ensembl" id="ENSAOWP00000023651.1"/>
    </source>
</evidence>
<keyword evidence="5 7" id="KW-0560">Oxidoreductase</keyword>
<protein>
    <recommendedName>
        <fullName evidence="7">Sulfhydryl oxidase</fullName>
        <ecNumber evidence="7">1.8.3.2</ecNumber>
    </recommendedName>
</protein>
<dbReference type="InterPro" id="IPR017905">
    <property type="entry name" value="ERV/ALR_sulphydryl_oxidase"/>
</dbReference>
<dbReference type="SUPFAM" id="SSF52833">
    <property type="entry name" value="Thioredoxin-like"/>
    <property type="match status" value="1"/>
</dbReference>
<evidence type="ECO:0000256" key="5">
    <source>
        <dbReference type="ARBA" id="ARBA00023002"/>
    </source>
</evidence>
<dbReference type="Pfam" id="PF18371">
    <property type="entry name" value="FAD_SOX"/>
    <property type="match status" value="1"/>
</dbReference>
<dbReference type="InterPro" id="IPR036249">
    <property type="entry name" value="Thioredoxin-like_sf"/>
</dbReference>
<dbReference type="Ensembl" id="ENSAOWT00000026777.1">
    <property type="protein sequence ID" value="ENSAOWP00000023651.1"/>
    <property type="gene ID" value="ENSAOWG00000015947.1"/>
</dbReference>
<dbReference type="Gene3D" id="3.40.30.10">
    <property type="entry name" value="Glutaredoxin"/>
    <property type="match status" value="2"/>
</dbReference>
<dbReference type="FunFam" id="1.20.120.310:FF:000001">
    <property type="entry name" value="Sulfhydryl oxidase"/>
    <property type="match status" value="1"/>
</dbReference>
<evidence type="ECO:0000256" key="6">
    <source>
        <dbReference type="ARBA" id="ARBA00023157"/>
    </source>
</evidence>
<comment type="catalytic activity">
    <reaction evidence="7">
        <text>2 R'C(R)SH + O2 = R'C(R)S-S(R)CR' + H2O2</text>
        <dbReference type="Rhea" id="RHEA:17357"/>
        <dbReference type="ChEBI" id="CHEBI:15379"/>
        <dbReference type="ChEBI" id="CHEBI:16240"/>
        <dbReference type="ChEBI" id="CHEBI:16520"/>
        <dbReference type="ChEBI" id="CHEBI:17412"/>
        <dbReference type="EC" id="1.8.3.2"/>
    </reaction>
</comment>
<name>A0A8B9Q7M7_APTOW</name>
<feature type="domain" description="ERV/ALR sulfhydryl oxidase" evidence="10">
    <location>
        <begin position="428"/>
        <end position="531"/>
    </location>
</feature>
<keyword evidence="6" id="KW-1015">Disulfide bond</keyword>
<dbReference type="Pfam" id="PF04777">
    <property type="entry name" value="Evr1_Alr"/>
    <property type="match status" value="1"/>
</dbReference>
<feature type="compositionally biased region" description="Basic and acidic residues" evidence="8">
    <location>
        <begin position="600"/>
        <end position="612"/>
    </location>
</feature>
<feature type="signal peptide" evidence="9">
    <location>
        <begin position="1"/>
        <end position="18"/>
    </location>
</feature>
<feature type="chain" id="PRO_5034343357" description="Sulfhydryl oxidase" evidence="9">
    <location>
        <begin position="19"/>
        <end position="778"/>
    </location>
</feature>
<dbReference type="GO" id="GO:0006457">
    <property type="term" value="P:protein folding"/>
    <property type="evidence" value="ECO:0007669"/>
    <property type="project" value="TreeGrafter"/>
</dbReference>
<comment type="cofactor">
    <cofactor evidence="1 7">
        <name>FAD</name>
        <dbReference type="ChEBI" id="CHEBI:57692"/>
    </cofactor>
</comment>
<dbReference type="PROSITE" id="PS51324">
    <property type="entry name" value="ERV_ALR"/>
    <property type="match status" value="1"/>
</dbReference>
<keyword evidence="4 7" id="KW-0274">FAD</keyword>
<dbReference type="SUPFAM" id="SSF69000">
    <property type="entry name" value="FAD-dependent thiol oxidase"/>
    <property type="match status" value="1"/>
</dbReference>
<dbReference type="FunFam" id="1.20.120.1960:FF:000001">
    <property type="entry name" value="Sulfhydryl oxidase"/>
    <property type="match status" value="1"/>
</dbReference>
<dbReference type="PANTHER" id="PTHR22897:SF6">
    <property type="entry name" value="SULFHYDRYL OXIDASE 1"/>
    <property type="match status" value="1"/>
</dbReference>
<comment type="function">
    <text evidence="7">Catalyzes the oxidation of sulfhydryl groups in peptide and protein thiols to disulfides with the reduction of oxygen to hydrogen peroxide.</text>
</comment>
<proteinExistence type="inferred from homology"/>
<feature type="region of interest" description="Disordered" evidence="8">
    <location>
        <begin position="586"/>
        <end position="663"/>
    </location>
</feature>
<dbReference type="GO" id="GO:0016971">
    <property type="term" value="F:flavin-dependent sulfhydryl oxidase activity"/>
    <property type="evidence" value="ECO:0007669"/>
    <property type="project" value="InterPro"/>
</dbReference>
<dbReference type="Gene3D" id="1.20.120.1960">
    <property type="entry name" value="QSOX sulfhydryl oxidase domain"/>
    <property type="match status" value="1"/>
</dbReference>
<evidence type="ECO:0000259" key="10">
    <source>
        <dbReference type="PROSITE" id="PS51324"/>
    </source>
</evidence>
<dbReference type="InterPro" id="IPR042568">
    <property type="entry name" value="QSOX_FAD-bd_sf"/>
</dbReference>
<dbReference type="PANTHER" id="PTHR22897">
    <property type="entry name" value="QUIESCIN Q6-RELATED SULFHYDRYL OXIDASE"/>
    <property type="match status" value="1"/>
</dbReference>
<dbReference type="InterPro" id="IPR041269">
    <property type="entry name" value="QSOX_Trx1"/>
</dbReference>
<feature type="transmembrane region" description="Helical" evidence="7">
    <location>
        <begin position="745"/>
        <end position="762"/>
    </location>
</feature>
<evidence type="ECO:0000313" key="12">
    <source>
        <dbReference type="Proteomes" id="UP000694424"/>
    </source>
</evidence>
<dbReference type="GO" id="GO:0003756">
    <property type="term" value="F:protein disulfide isomerase activity"/>
    <property type="evidence" value="ECO:0007669"/>
    <property type="project" value="TreeGrafter"/>
</dbReference>
<keyword evidence="2 7" id="KW-0285">Flavoprotein</keyword>
<keyword evidence="7" id="KW-0472">Membrane</keyword>
<evidence type="ECO:0000256" key="9">
    <source>
        <dbReference type="SAM" id="SignalP"/>
    </source>
</evidence>
<dbReference type="InterPro" id="IPR040986">
    <property type="entry name" value="QSOX_FAD-bd_dom"/>
</dbReference>
<dbReference type="GO" id="GO:0005615">
    <property type="term" value="C:extracellular space"/>
    <property type="evidence" value="ECO:0007669"/>
    <property type="project" value="TreeGrafter"/>
</dbReference>
<evidence type="ECO:0000256" key="2">
    <source>
        <dbReference type="ARBA" id="ARBA00022630"/>
    </source>
</evidence>
<organism evidence="11 12">
    <name type="scientific">Apteryx owenii</name>
    <name type="common">Little spotted kiwi</name>
    <dbReference type="NCBI Taxonomy" id="8824"/>
    <lineage>
        <taxon>Eukaryota</taxon>
        <taxon>Metazoa</taxon>
        <taxon>Chordata</taxon>
        <taxon>Craniata</taxon>
        <taxon>Vertebrata</taxon>
        <taxon>Euteleostomi</taxon>
        <taxon>Archelosauria</taxon>
        <taxon>Archosauria</taxon>
        <taxon>Dinosauria</taxon>
        <taxon>Saurischia</taxon>
        <taxon>Theropoda</taxon>
        <taxon>Coelurosauria</taxon>
        <taxon>Aves</taxon>
        <taxon>Palaeognathae</taxon>
        <taxon>Apterygiformes</taxon>
        <taxon>Apterygidae</taxon>
        <taxon>Apteryx</taxon>
    </lineage>
</organism>
<sequence length="778" mass="87012">MPSCLLSAFLFYTASSRAAQLKSGSRDLVGICCSFPGGQRYLGVGGGLGGAVERPRAAPGMWPGVVRLQKVWKSHENQDFFAGGCVVGDQSRLCWEDRAGEDAWDELRAEIPRLDARWRPAVMIAALDCADEANQQVCMDFRITGFPTLKFFRAFSKKAEDGIKIANPSTSVRDLRHSIITNLEQSHDAWPPACPPLEPASAEEVRGFFRRNNVKYLALIFEKSNSFVGREVTLDMLQYENIAVRRVLSSEEELVKKFGVTTFPSGYLLLSNGSFSRLPVHMEVRSFYTYYLRTLSGVTRGSYKLNMTSSTSNVTTASQPKHADRSKVYMADLESALHYSLRVEVARAGTLSGAALSALKCYVALLAKYFPGRPFVQTYLQSLDGWLRNWTEPELPRNAWKEAVKNKGDASHPAMLPTNVTWVGCQGSEPHFRGYPCSLWTLFHLLTAQALQSGPDKELPLEVLSAMRCYVKNFFGCQECAQHFEAMAAESMDKVQGREQAVLWLWSHHNEVNARLAGSDTEDPKFPKLQWPPPDMCPLCHKEESGVHAWDEPAVLRFLKAHFSPANIYPDYTESGTDLLARESREMGAAADARLSTNRPAERDGERAAEREKEEEEEEEKEAEKPNEEGTEGAVGAPERPGSSELRRPSIVRMNPKPRETEEDIVDLDSFSEQHFKSKALRAAAVAGRRRRLSKRDAVAPQRAAGGAQDFDYAEEEAAGDGLRRSQWFRVLGLGFSRVDVSLCIVLYFLSSMCLLGMYTFFRLRMRSRKGRPGFPTA</sequence>
<reference evidence="11" key="1">
    <citation type="submission" date="2025-08" db="UniProtKB">
        <authorList>
            <consortium name="Ensembl"/>
        </authorList>
    </citation>
    <scope>IDENTIFICATION</scope>
</reference>
<dbReference type="AlphaFoldDB" id="A0A8B9Q7M7"/>